<dbReference type="InParanoid" id="Q022C3"/>
<dbReference type="KEGG" id="sus:Acid_3203"/>
<reference evidence="1" key="1">
    <citation type="submission" date="2006-10" db="EMBL/GenBank/DDBJ databases">
        <title>Complete sequence of Solibacter usitatus Ellin6076.</title>
        <authorList>
            <consortium name="US DOE Joint Genome Institute"/>
            <person name="Copeland A."/>
            <person name="Lucas S."/>
            <person name="Lapidus A."/>
            <person name="Barry K."/>
            <person name="Detter J.C."/>
            <person name="Glavina del Rio T."/>
            <person name="Hammon N."/>
            <person name="Israni S."/>
            <person name="Dalin E."/>
            <person name="Tice H."/>
            <person name="Pitluck S."/>
            <person name="Thompson L.S."/>
            <person name="Brettin T."/>
            <person name="Bruce D."/>
            <person name="Han C."/>
            <person name="Tapia R."/>
            <person name="Gilna P."/>
            <person name="Schmutz J."/>
            <person name="Larimer F."/>
            <person name="Land M."/>
            <person name="Hauser L."/>
            <person name="Kyrpides N."/>
            <person name="Mikhailova N."/>
            <person name="Janssen P.H."/>
            <person name="Kuske C.R."/>
            <person name="Richardson P."/>
        </authorList>
    </citation>
    <scope>NUCLEOTIDE SEQUENCE</scope>
    <source>
        <strain evidence="1">Ellin6076</strain>
    </source>
</reference>
<name>Q022C3_SOLUE</name>
<dbReference type="EMBL" id="CP000473">
    <property type="protein sequence ID" value="ABJ84180.1"/>
    <property type="molecule type" value="Genomic_DNA"/>
</dbReference>
<dbReference type="AlphaFoldDB" id="Q022C3"/>
<sequence length="79" mass="8613">MMKTMGPRVRLAGVKRDQVKVTAMTREEVIFGLRYAFADVPISQASTGGRSSGFLMAALALLFNPPRLHSKSIFARGNS</sequence>
<organism evidence="1">
    <name type="scientific">Solibacter usitatus (strain Ellin6076)</name>
    <dbReference type="NCBI Taxonomy" id="234267"/>
    <lineage>
        <taxon>Bacteria</taxon>
        <taxon>Pseudomonadati</taxon>
        <taxon>Acidobacteriota</taxon>
        <taxon>Terriglobia</taxon>
        <taxon>Bryobacterales</taxon>
        <taxon>Solibacteraceae</taxon>
        <taxon>Candidatus Solibacter</taxon>
    </lineage>
</organism>
<proteinExistence type="predicted"/>
<gene>
    <name evidence="1" type="ordered locus">Acid_3203</name>
</gene>
<evidence type="ECO:0000313" key="1">
    <source>
        <dbReference type="EMBL" id="ABJ84180.1"/>
    </source>
</evidence>
<accession>Q022C3</accession>
<protein>
    <submittedName>
        <fullName evidence="1">Uncharacterized protein</fullName>
    </submittedName>
</protein>
<dbReference type="HOGENOM" id="CLU_2604202_0_0_0"/>